<dbReference type="InterPro" id="IPR010897">
    <property type="entry name" value="Spore_II_P"/>
</dbReference>
<accession>A0A1Q2CAS2</accession>
<dbReference type="NCBIfam" id="TIGR02867">
    <property type="entry name" value="spore_II_P"/>
    <property type="match status" value="1"/>
</dbReference>
<sequence>MEKRKRWILSITIGCFLIIFFSQKINAQGMVLEFMDHYYHGIMTGFFPAVSKTEVTFSGNILSDMVCMYYQETVPILQYRTDYKDKKEEDLVQQDYYFQDDETTDEVVEEVKKEEKLFHAKKWENSKYLRKYIYQIDSTTMATENELNGKVLLNTNLKLRKSDEPQILIYHTHGSEAYRGSRKGRKSDTVIGVGDVLTKRLEQKNIKVVHDRNIYDVKNGKEERSKAYNYAATAIEKNLKKYPSIQVVIDLHRDGVNESTKLVTRQNGKRMAQIMFFNGMSRTATNGNIKYLKNPNKQTNLAFSLQLQAQAALKYPGFTRKIYVKGYRYNLHYRGRSLLVEVGAQNNTLSEAKASMSLLAELLNNVLY</sequence>
<dbReference type="Proteomes" id="UP000188159">
    <property type="component" value="Chromosome"/>
</dbReference>
<dbReference type="AlphaFoldDB" id="A0A1Q2CAS2"/>
<name>A0A1Q2CAS2_ANAHA</name>
<dbReference type="Pfam" id="PF07454">
    <property type="entry name" value="SpoIIP"/>
    <property type="match status" value="1"/>
</dbReference>
<proteinExistence type="predicted"/>
<dbReference type="RefSeq" id="WP_055258027.1">
    <property type="nucleotide sequence ID" value="NZ_BAABXM010000001.1"/>
</dbReference>
<gene>
    <name evidence="1" type="ORF">DO83_00665</name>
</gene>
<evidence type="ECO:0000313" key="1">
    <source>
        <dbReference type="EMBL" id="AQP40841.1"/>
    </source>
</evidence>
<organism evidence="1 2">
    <name type="scientific">Anaerostipes hadrus</name>
    <dbReference type="NCBI Taxonomy" id="649756"/>
    <lineage>
        <taxon>Bacteria</taxon>
        <taxon>Bacillati</taxon>
        <taxon>Bacillota</taxon>
        <taxon>Clostridia</taxon>
        <taxon>Lachnospirales</taxon>
        <taxon>Lachnospiraceae</taxon>
        <taxon>Anaerostipes</taxon>
    </lineage>
</organism>
<protein>
    <submittedName>
        <fullName evidence="1">Stage II sporulation protein P</fullName>
    </submittedName>
</protein>
<evidence type="ECO:0000313" key="2">
    <source>
        <dbReference type="Proteomes" id="UP000188159"/>
    </source>
</evidence>
<dbReference type="EMBL" id="CP012098">
    <property type="protein sequence ID" value="AQP40841.1"/>
    <property type="molecule type" value="Genomic_DNA"/>
</dbReference>
<reference evidence="1 2" key="1">
    <citation type="journal article" date="2016" name="Sci. Rep.">
        <title>Accelerated dysbiosis of gut microbiota during aggravation of DSS-induced colitis by a butyrate-producing bacterium.</title>
        <authorList>
            <person name="Zhang Q."/>
            <person name="Wu Y."/>
            <person name="Wang J."/>
            <person name="Wu G."/>
            <person name="Long W."/>
            <person name="Xue Z."/>
            <person name="Wang L."/>
            <person name="Zhang X."/>
            <person name="Pang X."/>
            <person name="Zhao Y."/>
            <person name="Zhao L."/>
            <person name="Zhang C."/>
        </authorList>
    </citation>
    <scope>NUCLEOTIDE SEQUENCE [LARGE SCALE GENOMIC DNA]</scope>
    <source>
        <strain evidence="1 2">BPB5</strain>
    </source>
</reference>